<gene>
    <name evidence="15" type="primary">znf654</name>
</gene>
<keyword evidence="6 12" id="KW-0863">Zinc-finger</keyword>
<feature type="compositionally biased region" description="Polar residues" evidence="13">
    <location>
        <begin position="1291"/>
        <end position="1304"/>
    </location>
</feature>
<feature type="compositionally biased region" description="Polar residues" evidence="13">
    <location>
        <begin position="1696"/>
        <end position="1710"/>
    </location>
</feature>
<evidence type="ECO:0000256" key="4">
    <source>
        <dbReference type="ARBA" id="ARBA00022723"/>
    </source>
</evidence>
<reference evidence="15" key="2">
    <citation type="submission" date="2025-08" db="UniProtKB">
        <authorList>
            <consortium name="Ensembl"/>
        </authorList>
    </citation>
    <scope>IDENTIFICATION</scope>
</reference>
<reference evidence="15" key="1">
    <citation type="submission" date="2019-06" db="EMBL/GenBank/DDBJ databases">
        <authorList>
            <consortium name="Wellcome Sanger Institute Data Sharing"/>
        </authorList>
    </citation>
    <scope>NUCLEOTIDE SEQUENCE [LARGE SCALE GENOMIC DNA]</scope>
</reference>
<proteinExistence type="inferred from homology"/>
<dbReference type="InterPro" id="IPR013087">
    <property type="entry name" value="Znf_C2H2_type"/>
</dbReference>
<dbReference type="GO" id="GO:0003677">
    <property type="term" value="F:DNA binding"/>
    <property type="evidence" value="ECO:0007669"/>
    <property type="project" value="UniProtKB-KW"/>
</dbReference>
<feature type="compositionally biased region" description="Basic residues" evidence="13">
    <location>
        <begin position="1867"/>
        <end position="1880"/>
    </location>
</feature>
<evidence type="ECO:0000256" key="9">
    <source>
        <dbReference type="ARBA" id="ARBA00023125"/>
    </source>
</evidence>
<evidence type="ECO:0000256" key="12">
    <source>
        <dbReference type="PROSITE-ProRule" id="PRU00042"/>
    </source>
</evidence>
<keyword evidence="7" id="KW-0862">Zinc</keyword>
<evidence type="ECO:0000256" key="3">
    <source>
        <dbReference type="ARBA" id="ARBA00022553"/>
    </source>
</evidence>
<comment type="subcellular location">
    <subcellularLocation>
        <location evidence="1">Nucleus</location>
    </subcellularLocation>
</comment>
<evidence type="ECO:0000313" key="15">
    <source>
        <dbReference type="Ensembl" id="ENSMMDP00005009261.1"/>
    </source>
</evidence>
<keyword evidence="3" id="KW-0597">Phosphoprotein</keyword>
<evidence type="ECO:0000256" key="8">
    <source>
        <dbReference type="ARBA" id="ARBA00023015"/>
    </source>
</evidence>
<dbReference type="PROSITE" id="PS00028">
    <property type="entry name" value="ZINC_FINGER_C2H2_1"/>
    <property type="match status" value="2"/>
</dbReference>
<feature type="compositionally biased region" description="Basic residues" evidence="13">
    <location>
        <begin position="1757"/>
        <end position="1774"/>
    </location>
</feature>
<feature type="compositionally biased region" description="Basic residues" evidence="13">
    <location>
        <begin position="1321"/>
        <end position="1332"/>
    </location>
</feature>
<feature type="compositionally biased region" description="Basic and acidic residues" evidence="13">
    <location>
        <begin position="1787"/>
        <end position="1807"/>
    </location>
</feature>
<dbReference type="GO" id="GO:0000981">
    <property type="term" value="F:DNA-binding transcription factor activity, RNA polymerase II-specific"/>
    <property type="evidence" value="ECO:0007669"/>
    <property type="project" value="TreeGrafter"/>
</dbReference>
<dbReference type="InParanoid" id="A0A667XJP9"/>
<dbReference type="PANTHER" id="PTHR15507:SF16">
    <property type="entry name" value="ZINC FINGER PROTEIN 654"/>
    <property type="match status" value="1"/>
</dbReference>
<name>A0A667XJP9_9TELE</name>
<sequence>MLCGSYAQGSTSSMAEEGSVFELERFQKQLESLLSSYPSDELQADSKPFCSDFCKLVEEYTSHWQVPLPQLRILEMAFCYFVRASSFFSSNCDHVLHTLSSLALSVFELLLFFDQKDFHQDPLKHFTVTFQECHLAIAKHQNVHFHQVKNLVQGGGPWASSALQAILAESNLPQNEVDGYISSELPVFFELRVRYLFACERVSEAVALAKCCARHPTAGQHLFFLQVYLTWLYKTSQHDHLLKEVADLNGKDAVHIICSLESEEKDEVLLALSRAFLSQQLCRGDMYYLWDLVLIWSKLHSRLNTSKQAFLEESHQLMLSATNVNSIFPFIRVILEELDEDGFQFCVELCANALQSCLPCDVVTKSLIYKTIASLLPNDLEVCRACALLVFFLERTVEAYKMVYLLYTHPDQEYHAETSPIGNHVRFETLQVLKKGLYFDPEFWNLIALRTNCLKLMSEKVVSAALEEIMEEKWVPNYCTKEPTFRSNPCTTNCQKGAKVTQQAGSKKRNHKEDVHHKEDKNHMAPKRIKMCPGKTQMSDHGAKKKGNQGSRSMKEVSSESFRRSFWQLDKRQENLALQCSYGEHRRITRLSEKNPPKRKIRKPRWLMEDSGTLEENNAPPKVKKHVMKPQHQKQNRTAVVKRSTSGQVKNNAKHKTSVNSHLKAKENVAKHQKGFSVGCLKPPSPAHVILELSQPENELMGTFTEDTCNRQRGYPQMLLYKPTVKLPFTTQPVKTVHRKEVVLRARDTSTFVQQLHCYARRQKGKGVSNIQASVSTITRSSVQGSSPRVPSGELCEKPVVEMKVTIASQTQAGSEVTQSPILDKVSQAQTIEKVSEPIPSAVVSQNIAVDSISEMVANIDVFPLTQCPVLDMVSQAQPAEEVSQTTPSAEVCQNLSAESMFEMVATNNISALTQSPVLDMVSQAQTTVGVSETTPSAQPSQNSVADTISQMVPTDDVPPILTAERISNIGAVVQISSESWDDIARHEESPVDGNSGQKLSLFSIPPESGKNPLAQSTANTPNAFVTIVSTSGIDNLTETMTYTTPNDTKQSNITANSSTIESAVVEISPKKSKESMPCKDGAKRMDTDTITIQKETIPVENSGILRETSRAEATCVPKEMRSKEDLCALTLVTEVVTELGPEAFVQDTECPKEPIKEDSASEEVTPVLESKPDVPSEILTTSSCSVTQQGATVITDIQEEGGSEGIAVEMSVNGDPMATPQESEESKLEYCCTLCNKVFKGKRVIVHAMVHYRRDKCMFCGMLFKDDLLAMMHLSEHIEKLKKSKEPASNKGQENCISESQEICTPRTSTKAETTTSSTVHHRGRPRKSGARPKCLNLSDSSPSESRIQLRSSRNPVDVQINKKEQNMSVCSTSKSRVHKVNGHIGKTQGVLMRDKQDTLNFETMEGLTQEISYQERGNDEAEKLLLPETGDLEGGASTTPIQIENKLICFTEDKIEKTESFKVLKNDTKQDKRTAEDNTVETQKKVCCPVNGCAWYSDLSRNRVALLYHALEDHYGDVKPLELAFRIGNSKCGVCMRVLWSFQHYQHHVERHRLTPRHPCLHRGCSARFKTGIEMRRHTRRHSPLQAVCCLPGCSQLFICLWALNLHEREHYASKPSQTVKEAILQMGNKGNSMQVGKKQGRKPKDGTAVMPVNTVNCNQSIKGSNKLGNPDMGAPVTTATTALVTEALKLRNQPKNSNVTKNHSNKGPSAHPTVTARRFRQKLRKEQLTKKSLSIPKTRKVLSSIVTTNGNVRNRLKKKQVKVSLKGHKTKGCPPGSAKLKNALCEDKAGTNQKDDTAEEKTDLLKGQNSHTPAQRPSSPSETKRASKVSSEPKTEEKSQQIQDLVKTTCTDSILELRESKSKLSPKKQIKKNHVKHKDVSDSILMPADTGNSLHELAPQPTTSAEETQKIAAKGNTKKLHVTKKCCVGKERDTTTAPVNSSKTQKKHKVKDPGTQSTSKKPKSKTTVQQGNPGQAKTTVVGPASDVKEETPPSIVTNLGDSVVENGQEVGVATPLDASKANKKLKVNNTTGHLKVVKKKSPSKDLGIPSTSKKPVKSKTVVPQFKPGEAKMVLEESVGQVGKAKGETPDPAISHGDSLLENGQVGNITAPLDASKANKKHKVKNTTGDPKIVKKKRPNKDPGTPSASKKPKSKTTVQQGKPGEAKTTVEGPACKAGKAKKETSLSTGTSPGDAAIENGQVAGKTTPFNASKANKKHKVRNTTGDPKIVKKKHPSKDPGTPSISKKHEPKTTVQQVEPSEAKAVIAEGSAGEVGKEQVEPPPSTMASPGYSVIENGQVGDIKEPQKPQVRVANVEDEKAKPAPTDCHLPYGKRPYIRLPPTAYLDEKFTTMPKRRKEMSMFFHSSEDNLSSQQASAIAPPQRQRCANCFVTFSSAAELQTHLQLKKCSNLFGFDSDDEGN</sequence>
<reference evidence="15" key="3">
    <citation type="submission" date="2025-09" db="UniProtKB">
        <authorList>
            <consortium name="Ensembl"/>
        </authorList>
    </citation>
    <scope>IDENTIFICATION</scope>
</reference>
<dbReference type="FunCoup" id="A0A667XJP9">
    <property type="interactions" value="1304"/>
</dbReference>
<dbReference type="Proteomes" id="UP000472263">
    <property type="component" value="Chromosome 2"/>
</dbReference>
<evidence type="ECO:0000256" key="5">
    <source>
        <dbReference type="ARBA" id="ARBA00022737"/>
    </source>
</evidence>
<dbReference type="SMART" id="SM00355">
    <property type="entry name" value="ZnF_C2H2"/>
    <property type="match status" value="7"/>
</dbReference>
<dbReference type="GO" id="GO:0005634">
    <property type="term" value="C:nucleus"/>
    <property type="evidence" value="ECO:0007669"/>
    <property type="project" value="UniProtKB-SubCell"/>
</dbReference>
<feature type="compositionally biased region" description="Polar residues" evidence="13">
    <location>
        <begin position="1810"/>
        <end position="1824"/>
    </location>
</feature>
<organism evidence="15 16">
    <name type="scientific">Myripristis murdjan</name>
    <name type="common">pinecone soldierfish</name>
    <dbReference type="NCBI Taxonomy" id="586833"/>
    <lineage>
        <taxon>Eukaryota</taxon>
        <taxon>Metazoa</taxon>
        <taxon>Chordata</taxon>
        <taxon>Craniata</taxon>
        <taxon>Vertebrata</taxon>
        <taxon>Euteleostomi</taxon>
        <taxon>Actinopterygii</taxon>
        <taxon>Neopterygii</taxon>
        <taxon>Teleostei</taxon>
        <taxon>Neoteleostei</taxon>
        <taxon>Acanthomorphata</taxon>
        <taxon>Holocentriformes</taxon>
        <taxon>Holocentridae</taxon>
        <taxon>Myripristis</taxon>
    </lineage>
</organism>
<dbReference type="GeneTree" id="ENSGT00950000183034"/>
<keyword evidence="4" id="KW-0479">Metal-binding</keyword>
<evidence type="ECO:0000256" key="6">
    <source>
        <dbReference type="ARBA" id="ARBA00022771"/>
    </source>
</evidence>
<feature type="compositionally biased region" description="Basic and acidic residues" evidence="13">
    <location>
        <begin position="511"/>
        <end position="523"/>
    </location>
</feature>
<keyword evidence="9" id="KW-0238">DNA-binding</keyword>
<dbReference type="InterPro" id="IPR057986">
    <property type="entry name" value="TPR_Rlf/292/654"/>
</dbReference>
<feature type="region of interest" description="Disordered" evidence="13">
    <location>
        <begin position="1756"/>
        <end position="1846"/>
    </location>
</feature>
<feature type="region of interest" description="Disordered" evidence="13">
    <location>
        <begin position="499"/>
        <end position="557"/>
    </location>
</feature>
<feature type="compositionally biased region" description="Low complexity" evidence="13">
    <location>
        <begin position="1306"/>
        <end position="1320"/>
    </location>
</feature>
<dbReference type="Ensembl" id="ENSMMDT00005009545.1">
    <property type="protein sequence ID" value="ENSMMDP00005009261.1"/>
    <property type="gene ID" value="ENSMMDG00005005078.1"/>
</dbReference>
<keyword evidence="16" id="KW-1185">Reference proteome</keyword>
<evidence type="ECO:0000256" key="10">
    <source>
        <dbReference type="ARBA" id="ARBA00023163"/>
    </source>
</evidence>
<evidence type="ECO:0000259" key="14">
    <source>
        <dbReference type="PROSITE" id="PS50157"/>
    </source>
</evidence>
<dbReference type="GO" id="GO:0008270">
    <property type="term" value="F:zinc ion binding"/>
    <property type="evidence" value="ECO:0007669"/>
    <property type="project" value="UniProtKB-KW"/>
</dbReference>
<dbReference type="PROSITE" id="PS50157">
    <property type="entry name" value="ZINC_FINGER_C2H2_2"/>
    <property type="match status" value="1"/>
</dbReference>
<feature type="compositionally biased region" description="Low complexity" evidence="13">
    <location>
        <begin position="1958"/>
        <end position="1973"/>
    </location>
</feature>
<evidence type="ECO:0000256" key="1">
    <source>
        <dbReference type="ARBA" id="ARBA00004123"/>
    </source>
</evidence>
<feature type="region of interest" description="Disordered" evidence="13">
    <location>
        <begin position="1696"/>
        <end position="1718"/>
    </location>
</feature>
<accession>A0A667XJP9</accession>
<keyword evidence="8" id="KW-0805">Transcription regulation</keyword>
<protein>
    <recommendedName>
        <fullName evidence="14">C2H2-type domain-containing protein</fullName>
    </recommendedName>
</protein>
<keyword evidence="5" id="KW-0677">Repeat</keyword>
<feature type="region of interest" description="Disordered" evidence="13">
    <location>
        <begin position="1861"/>
        <end position="2005"/>
    </location>
</feature>
<feature type="compositionally biased region" description="Low complexity" evidence="13">
    <location>
        <begin position="2052"/>
        <end position="2066"/>
    </location>
</feature>
<evidence type="ECO:0000256" key="2">
    <source>
        <dbReference type="ARBA" id="ARBA00006991"/>
    </source>
</evidence>
<evidence type="ECO:0000256" key="7">
    <source>
        <dbReference type="ARBA" id="ARBA00022833"/>
    </source>
</evidence>
<dbReference type="PANTHER" id="PTHR15507">
    <property type="entry name" value="ZINC FINGER PROTEIN RLF"/>
    <property type="match status" value="1"/>
</dbReference>
<evidence type="ECO:0000256" key="11">
    <source>
        <dbReference type="ARBA" id="ARBA00023242"/>
    </source>
</evidence>
<evidence type="ECO:0000313" key="16">
    <source>
        <dbReference type="Proteomes" id="UP000472263"/>
    </source>
</evidence>
<feature type="region of interest" description="Disordered" evidence="13">
    <location>
        <begin position="1283"/>
        <end position="1357"/>
    </location>
</feature>
<feature type="domain" description="C2H2-type" evidence="14">
    <location>
        <begin position="1590"/>
        <end position="1618"/>
    </location>
</feature>
<keyword evidence="10" id="KW-0804">Transcription</keyword>
<feature type="compositionally biased region" description="Polar residues" evidence="13">
    <location>
        <begin position="1339"/>
        <end position="1356"/>
    </location>
</feature>
<comment type="similarity">
    <text evidence="2">Belongs to the krueppel C2H2-type zinc-finger protein family.</text>
</comment>
<dbReference type="Pfam" id="PF25580">
    <property type="entry name" value="TPR_Rlf"/>
    <property type="match status" value="1"/>
</dbReference>
<dbReference type="InterPro" id="IPR052251">
    <property type="entry name" value="GH-ZnFinger_Regulators"/>
</dbReference>
<feature type="region of interest" description="Disordered" evidence="13">
    <location>
        <begin position="2026"/>
        <end position="2334"/>
    </location>
</feature>
<evidence type="ECO:0000256" key="13">
    <source>
        <dbReference type="SAM" id="MobiDB-lite"/>
    </source>
</evidence>
<keyword evidence="11" id="KW-0539">Nucleus</keyword>